<dbReference type="OrthoDB" id="423313at2759"/>
<evidence type="ECO:0000256" key="2">
    <source>
        <dbReference type="SAM" id="Phobius"/>
    </source>
</evidence>
<reference evidence="3 4" key="1">
    <citation type="journal article" date="2019" name="Nat. Ecol. Evol.">
        <title>Megaphylogeny resolves global patterns of mushroom evolution.</title>
        <authorList>
            <person name="Varga T."/>
            <person name="Krizsan K."/>
            <person name="Foldi C."/>
            <person name="Dima B."/>
            <person name="Sanchez-Garcia M."/>
            <person name="Sanchez-Ramirez S."/>
            <person name="Szollosi G.J."/>
            <person name="Szarkandi J.G."/>
            <person name="Papp V."/>
            <person name="Albert L."/>
            <person name="Andreopoulos W."/>
            <person name="Angelini C."/>
            <person name="Antonin V."/>
            <person name="Barry K.W."/>
            <person name="Bougher N.L."/>
            <person name="Buchanan P."/>
            <person name="Buyck B."/>
            <person name="Bense V."/>
            <person name="Catcheside P."/>
            <person name="Chovatia M."/>
            <person name="Cooper J."/>
            <person name="Damon W."/>
            <person name="Desjardin D."/>
            <person name="Finy P."/>
            <person name="Geml J."/>
            <person name="Haridas S."/>
            <person name="Hughes K."/>
            <person name="Justo A."/>
            <person name="Karasinski D."/>
            <person name="Kautmanova I."/>
            <person name="Kiss B."/>
            <person name="Kocsube S."/>
            <person name="Kotiranta H."/>
            <person name="LaButti K.M."/>
            <person name="Lechner B.E."/>
            <person name="Liimatainen K."/>
            <person name="Lipzen A."/>
            <person name="Lukacs Z."/>
            <person name="Mihaltcheva S."/>
            <person name="Morgado L.N."/>
            <person name="Niskanen T."/>
            <person name="Noordeloos M.E."/>
            <person name="Ohm R.A."/>
            <person name="Ortiz-Santana B."/>
            <person name="Ovrebo C."/>
            <person name="Racz N."/>
            <person name="Riley R."/>
            <person name="Savchenko A."/>
            <person name="Shiryaev A."/>
            <person name="Soop K."/>
            <person name="Spirin V."/>
            <person name="Szebenyi C."/>
            <person name="Tomsovsky M."/>
            <person name="Tulloss R.E."/>
            <person name="Uehling J."/>
            <person name="Grigoriev I.V."/>
            <person name="Vagvolgyi C."/>
            <person name="Papp T."/>
            <person name="Martin F.M."/>
            <person name="Miettinen O."/>
            <person name="Hibbett D.S."/>
            <person name="Nagy L.G."/>
        </authorList>
    </citation>
    <scope>NUCLEOTIDE SEQUENCE [LARGE SCALE GENOMIC DNA]</scope>
    <source>
        <strain evidence="3 4">FP101781</strain>
    </source>
</reference>
<dbReference type="STRING" id="71717.A0A4Y7TT79"/>
<keyword evidence="2" id="KW-0812">Transmembrane</keyword>
<accession>A0A4Y7TT79</accession>
<evidence type="ECO:0000313" key="3">
    <source>
        <dbReference type="EMBL" id="TEB37370.1"/>
    </source>
</evidence>
<evidence type="ECO:0000256" key="1">
    <source>
        <dbReference type="SAM" id="MobiDB-lite"/>
    </source>
</evidence>
<dbReference type="EMBL" id="QPFP01000004">
    <property type="protein sequence ID" value="TEB37370.1"/>
    <property type="molecule type" value="Genomic_DNA"/>
</dbReference>
<feature type="region of interest" description="Disordered" evidence="1">
    <location>
        <begin position="1"/>
        <end position="20"/>
    </location>
</feature>
<comment type="caution">
    <text evidence="3">The sequence shown here is derived from an EMBL/GenBank/DDBJ whole genome shotgun (WGS) entry which is preliminary data.</text>
</comment>
<proteinExistence type="predicted"/>
<evidence type="ECO:0000313" key="4">
    <source>
        <dbReference type="Proteomes" id="UP000298030"/>
    </source>
</evidence>
<name>A0A4Y7TT79_COPMI</name>
<organism evidence="3 4">
    <name type="scientific">Coprinellus micaceus</name>
    <name type="common">Glistening ink-cap mushroom</name>
    <name type="synonym">Coprinus micaceus</name>
    <dbReference type="NCBI Taxonomy" id="71717"/>
    <lineage>
        <taxon>Eukaryota</taxon>
        <taxon>Fungi</taxon>
        <taxon>Dikarya</taxon>
        <taxon>Basidiomycota</taxon>
        <taxon>Agaricomycotina</taxon>
        <taxon>Agaricomycetes</taxon>
        <taxon>Agaricomycetidae</taxon>
        <taxon>Agaricales</taxon>
        <taxon>Agaricineae</taxon>
        <taxon>Psathyrellaceae</taxon>
        <taxon>Coprinellus</taxon>
    </lineage>
</organism>
<dbReference type="AlphaFoldDB" id="A0A4Y7TT79"/>
<sequence>MTLPRIDSRSPLQAPSSFSDHKLSSSSSASFLPAAFLSALHPRKAKYRTTFVGLLFVVFLSTYIFLIHGTSLSPALSLRRADPPVANQLDVARESIQNSRVHPDAAPEAVAIPPAAPAAHKQDVPAFHKGKGRHRLNQRPALKLNPEEELAAISFFIASLPQNVIPPTVDPAQPIDPQLVLDFDTRSSRASDEVKHLVGEVWSRNPVFVYSKVRCVSHVPCNLYLRKLTIYFN</sequence>
<keyword evidence="2" id="KW-1133">Transmembrane helix</keyword>
<keyword evidence="4" id="KW-1185">Reference proteome</keyword>
<dbReference type="Proteomes" id="UP000298030">
    <property type="component" value="Unassembled WGS sequence"/>
</dbReference>
<feature type="transmembrane region" description="Helical" evidence="2">
    <location>
        <begin position="51"/>
        <end position="70"/>
    </location>
</feature>
<keyword evidence="2" id="KW-0472">Membrane</keyword>
<protein>
    <submittedName>
        <fullName evidence="3">Uncharacterized protein</fullName>
    </submittedName>
</protein>
<gene>
    <name evidence="3" type="ORF">FA13DRAFT_901440</name>
</gene>